<dbReference type="InterPro" id="IPR036005">
    <property type="entry name" value="Creatinase/aminopeptidase-like"/>
</dbReference>
<dbReference type="EMBL" id="DS016990">
    <property type="protein sequence ID" value="KMU85871.1"/>
    <property type="molecule type" value="Genomic_DNA"/>
</dbReference>
<evidence type="ECO:0000313" key="4">
    <source>
        <dbReference type="Proteomes" id="UP000054563"/>
    </source>
</evidence>
<dbReference type="STRING" id="396776.A0A0J8RMQ1"/>
<dbReference type="PANTHER" id="PTHR10804:SF11">
    <property type="entry name" value="PROLIFERATION-ASSOCIATED PROTEIN 2G4"/>
    <property type="match status" value="1"/>
</dbReference>
<sequence length="91" mass="9783">MAESAEVDYTLNNPDTLTKYKTAAQISHKVLEAVTGWCVEGAKILELCEKGDKLLDEEVSKVYKGKKVPKGPYGSPGSATVCSSPDIHTVI</sequence>
<proteinExistence type="inferred from homology"/>
<dbReference type="InterPro" id="IPR047113">
    <property type="entry name" value="PA2G4/ARX1"/>
</dbReference>
<name>A0A0J8RMQ1_COCIT</name>
<evidence type="ECO:0000313" key="3">
    <source>
        <dbReference type="EMBL" id="KMU85871.1"/>
    </source>
</evidence>
<dbReference type="AlphaFoldDB" id="A0A0J8RMQ1"/>
<evidence type="ECO:0000256" key="2">
    <source>
        <dbReference type="SAM" id="MobiDB-lite"/>
    </source>
</evidence>
<organism evidence="3 4">
    <name type="scientific">Coccidioides immitis H538.4</name>
    <dbReference type="NCBI Taxonomy" id="396776"/>
    <lineage>
        <taxon>Eukaryota</taxon>
        <taxon>Fungi</taxon>
        <taxon>Dikarya</taxon>
        <taxon>Ascomycota</taxon>
        <taxon>Pezizomycotina</taxon>
        <taxon>Eurotiomycetes</taxon>
        <taxon>Eurotiomycetidae</taxon>
        <taxon>Onygenales</taxon>
        <taxon>Onygenaceae</taxon>
        <taxon>Coccidioides</taxon>
    </lineage>
</organism>
<dbReference type="eggNOG" id="KOG2776">
    <property type="taxonomic scope" value="Eukaryota"/>
</dbReference>
<reference evidence="4" key="1">
    <citation type="journal article" date="2010" name="Genome Res.">
        <title>Population genomic sequencing of Coccidioides fungi reveals recent hybridization and transposon control.</title>
        <authorList>
            <person name="Neafsey D.E."/>
            <person name="Barker B.M."/>
            <person name="Sharpton T.J."/>
            <person name="Stajich J.E."/>
            <person name="Park D.J."/>
            <person name="Whiston E."/>
            <person name="Hung C.-Y."/>
            <person name="McMahan C."/>
            <person name="White J."/>
            <person name="Sykes S."/>
            <person name="Heiman D."/>
            <person name="Young S."/>
            <person name="Zeng Q."/>
            <person name="Abouelleil A."/>
            <person name="Aftuck L."/>
            <person name="Bessette D."/>
            <person name="Brown A."/>
            <person name="FitzGerald M."/>
            <person name="Lui A."/>
            <person name="Macdonald J.P."/>
            <person name="Priest M."/>
            <person name="Orbach M.J."/>
            <person name="Galgiani J.N."/>
            <person name="Kirkland T.N."/>
            <person name="Cole G.T."/>
            <person name="Birren B.W."/>
            <person name="Henn M.R."/>
            <person name="Taylor J.W."/>
            <person name="Rounsley S.D."/>
        </authorList>
    </citation>
    <scope>NUCLEOTIDE SEQUENCE [LARGE SCALE GENOMIC DNA]</scope>
    <source>
        <strain evidence="4">H538.4</strain>
    </source>
</reference>
<protein>
    <submittedName>
        <fullName evidence="3">Uncharacterized protein</fullName>
    </submittedName>
</protein>
<dbReference type="SUPFAM" id="SSF55920">
    <property type="entry name" value="Creatinase/aminopeptidase"/>
    <property type="match status" value="1"/>
</dbReference>
<evidence type="ECO:0000256" key="1">
    <source>
        <dbReference type="ARBA" id="ARBA00007319"/>
    </source>
</evidence>
<comment type="similarity">
    <text evidence="1">Belongs to the peptidase M24 family.</text>
</comment>
<dbReference type="Proteomes" id="UP000054563">
    <property type="component" value="Unassembled WGS sequence"/>
</dbReference>
<dbReference type="VEuPathDB" id="FungiDB:CIHG_03400"/>
<gene>
    <name evidence="3" type="ORF">CIHG_03400</name>
</gene>
<dbReference type="Gene3D" id="3.90.230.10">
    <property type="entry name" value="Creatinase/methionine aminopeptidase superfamily"/>
    <property type="match status" value="1"/>
</dbReference>
<dbReference type="PANTHER" id="PTHR10804">
    <property type="entry name" value="PROTEASE FAMILY M24 METHIONYL AMINOPEPTIDASE, AMINOPEPTIDASE P"/>
    <property type="match status" value="1"/>
</dbReference>
<dbReference type="OrthoDB" id="5876363at2759"/>
<feature type="region of interest" description="Disordered" evidence="2">
    <location>
        <begin position="69"/>
        <end position="91"/>
    </location>
</feature>
<accession>A0A0J8RMQ1</accession>